<feature type="transmembrane region" description="Helical" evidence="1">
    <location>
        <begin position="74"/>
        <end position="91"/>
    </location>
</feature>
<feature type="transmembrane region" description="Helical" evidence="1">
    <location>
        <begin position="49"/>
        <end position="69"/>
    </location>
</feature>
<keyword evidence="1" id="KW-0472">Membrane</keyword>
<organism evidence="2 3">
    <name type="scientific">Agromyces protaetiae</name>
    <dbReference type="NCBI Taxonomy" id="2509455"/>
    <lineage>
        <taxon>Bacteria</taxon>
        <taxon>Bacillati</taxon>
        <taxon>Actinomycetota</taxon>
        <taxon>Actinomycetes</taxon>
        <taxon>Micrococcales</taxon>
        <taxon>Microbacteriaceae</taxon>
        <taxon>Agromyces</taxon>
    </lineage>
</organism>
<evidence type="ECO:0000313" key="2">
    <source>
        <dbReference type="EMBL" id="QAY73977.1"/>
    </source>
</evidence>
<keyword evidence="1" id="KW-0812">Transmembrane</keyword>
<gene>
    <name evidence="2" type="ORF">ET445_12130</name>
</gene>
<keyword evidence="1" id="KW-1133">Transmembrane helix</keyword>
<dbReference type="Pfam" id="PF14017">
    <property type="entry name" value="DUF4233"/>
    <property type="match status" value="1"/>
</dbReference>
<dbReference type="InterPro" id="IPR025327">
    <property type="entry name" value="DUF4233"/>
</dbReference>
<dbReference type="KEGG" id="agf:ET445_12130"/>
<evidence type="ECO:0000256" key="1">
    <source>
        <dbReference type="SAM" id="Phobius"/>
    </source>
</evidence>
<dbReference type="Proteomes" id="UP000291259">
    <property type="component" value="Chromosome"/>
</dbReference>
<feature type="transmembrane region" description="Helical" evidence="1">
    <location>
        <begin position="12"/>
        <end position="37"/>
    </location>
</feature>
<keyword evidence="3" id="KW-1185">Reference proteome</keyword>
<proteinExistence type="predicted"/>
<dbReference type="OrthoDB" id="3267755at2"/>
<sequence length="131" mass="14003">MGPRVNRGSVQASLASIVLAFEAIVIFLAALVLWGLTVDGDTPFGLPRWSLLVAGGIVLVLLVATIALLRHRWAFWLGWAVQGLVFVSGILNPAMFIVGALFGVMWAYCMIVGARIDREKAAHEAAGKESA</sequence>
<name>A0A4P6FJ30_9MICO</name>
<dbReference type="AlphaFoldDB" id="A0A4P6FJ30"/>
<feature type="transmembrane region" description="Helical" evidence="1">
    <location>
        <begin position="97"/>
        <end position="116"/>
    </location>
</feature>
<dbReference type="EMBL" id="CP035491">
    <property type="protein sequence ID" value="QAY73977.1"/>
    <property type="molecule type" value="Genomic_DNA"/>
</dbReference>
<evidence type="ECO:0000313" key="3">
    <source>
        <dbReference type="Proteomes" id="UP000291259"/>
    </source>
</evidence>
<protein>
    <submittedName>
        <fullName evidence="2">DUF4233 domain-containing protein</fullName>
    </submittedName>
</protein>
<reference evidence="2 3" key="1">
    <citation type="submission" date="2019-01" db="EMBL/GenBank/DDBJ databases">
        <title>Genome sequencing of strain FW100M-8.</title>
        <authorList>
            <person name="Heo J."/>
            <person name="Kim S.-J."/>
            <person name="Kim J.-S."/>
            <person name="Hong S.-B."/>
            <person name="Kwon S.-W."/>
        </authorList>
    </citation>
    <scope>NUCLEOTIDE SEQUENCE [LARGE SCALE GENOMIC DNA]</scope>
    <source>
        <strain evidence="2 3">FW100M-8</strain>
    </source>
</reference>
<accession>A0A4P6FJ30</accession>